<dbReference type="Proteomes" id="UP000700596">
    <property type="component" value="Unassembled WGS sequence"/>
</dbReference>
<evidence type="ECO:0000256" key="1">
    <source>
        <dbReference type="SAM" id="MobiDB-lite"/>
    </source>
</evidence>
<feature type="region of interest" description="Disordered" evidence="1">
    <location>
        <begin position="161"/>
        <end position="183"/>
    </location>
</feature>
<evidence type="ECO:0000313" key="2">
    <source>
        <dbReference type="EMBL" id="KAH7119040.1"/>
    </source>
</evidence>
<dbReference type="EMBL" id="JAGMWT010000012">
    <property type="protein sequence ID" value="KAH7119040.1"/>
    <property type="molecule type" value="Genomic_DNA"/>
</dbReference>
<name>A0A9P9DEG4_9PLEO</name>
<proteinExistence type="predicted"/>
<evidence type="ECO:0000313" key="3">
    <source>
        <dbReference type="Proteomes" id="UP000700596"/>
    </source>
</evidence>
<keyword evidence="3" id="KW-1185">Reference proteome</keyword>
<comment type="caution">
    <text evidence="2">The sequence shown here is derived from an EMBL/GenBank/DDBJ whole genome shotgun (WGS) entry which is preliminary data.</text>
</comment>
<gene>
    <name evidence="2" type="ORF">B0J11DRAFT_509129</name>
</gene>
<sequence>MTWELWTIAHGADSKRIRGRRQSGISTRPSGFMHLDRGWIKAVRGRRPGMAPFFRTAALPCRHGCTNSETNISPNSTASLEVSLPASAKSDNDERPQQLNCWRSKQQMRLLAGVAGNWKLRMARDLHSALQGRLPGIEAVAACIGSGTNGHNAGRQFASKTMHRRTVDVASPSKQKNSLESWKRRPVKGCSVGKKDGFTRFASNMPAGPQGGCSVPIFFLPGNRDNNGVERDPHIPTQRSAARQRVRAQREIRQGALKMRRPLRRSVLDKNWIFTVDHGTANRAEQSRDETNCCLPSLSPLDEADAGCC</sequence>
<reference evidence="2" key="1">
    <citation type="journal article" date="2021" name="Nat. Commun.">
        <title>Genetic determinants of endophytism in the Arabidopsis root mycobiome.</title>
        <authorList>
            <person name="Mesny F."/>
            <person name="Miyauchi S."/>
            <person name="Thiergart T."/>
            <person name="Pickel B."/>
            <person name="Atanasova L."/>
            <person name="Karlsson M."/>
            <person name="Huettel B."/>
            <person name="Barry K.W."/>
            <person name="Haridas S."/>
            <person name="Chen C."/>
            <person name="Bauer D."/>
            <person name="Andreopoulos W."/>
            <person name="Pangilinan J."/>
            <person name="LaButti K."/>
            <person name="Riley R."/>
            <person name="Lipzen A."/>
            <person name="Clum A."/>
            <person name="Drula E."/>
            <person name="Henrissat B."/>
            <person name="Kohler A."/>
            <person name="Grigoriev I.V."/>
            <person name="Martin F.M."/>
            <person name="Hacquard S."/>
        </authorList>
    </citation>
    <scope>NUCLEOTIDE SEQUENCE</scope>
    <source>
        <strain evidence="2">MPI-CAGE-CH-0243</strain>
    </source>
</reference>
<protein>
    <submittedName>
        <fullName evidence="2">Uncharacterized protein</fullName>
    </submittedName>
</protein>
<dbReference type="AlphaFoldDB" id="A0A9P9DEG4"/>
<organism evidence="2 3">
    <name type="scientific">Dendryphion nanum</name>
    <dbReference type="NCBI Taxonomy" id="256645"/>
    <lineage>
        <taxon>Eukaryota</taxon>
        <taxon>Fungi</taxon>
        <taxon>Dikarya</taxon>
        <taxon>Ascomycota</taxon>
        <taxon>Pezizomycotina</taxon>
        <taxon>Dothideomycetes</taxon>
        <taxon>Pleosporomycetidae</taxon>
        <taxon>Pleosporales</taxon>
        <taxon>Torulaceae</taxon>
        <taxon>Dendryphion</taxon>
    </lineage>
</organism>
<accession>A0A9P9DEG4</accession>